<dbReference type="InterPro" id="IPR027417">
    <property type="entry name" value="P-loop_NTPase"/>
</dbReference>
<dbReference type="InterPro" id="IPR033875">
    <property type="entry name" value="FlhG"/>
</dbReference>
<dbReference type="SUPFAM" id="SSF52540">
    <property type="entry name" value="P-loop containing nucleoside triphosphate hydrolases"/>
    <property type="match status" value="1"/>
</dbReference>
<name>A0A8I0DM68_9CLOT</name>
<dbReference type="InterPro" id="IPR050625">
    <property type="entry name" value="ParA/MinD_ATPase"/>
</dbReference>
<dbReference type="GO" id="GO:0016887">
    <property type="term" value="F:ATP hydrolysis activity"/>
    <property type="evidence" value="ECO:0007669"/>
    <property type="project" value="TreeGrafter"/>
</dbReference>
<dbReference type="AlphaFoldDB" id="A0A8I0DM68"/>
<dbReference type="GO" id="GO:0005524">
    <property type="term" value="F:ATP binding"/>
    <property type="evidence" value="ECO:0007669"/>
    <property type="project" value="UniProtKB-KW"/>
</dbReference>
<accession>A0A8I0DM68</accession>
<comment type="caution">
    <text evidence="4">The sequence shown here is derived from an EMBL/GenBank/DDBJ whole genome shotgun (WGS) entry which is preliminary data.</text>
</comment>
<evidence type="ECO:0000313" key="5">
    <source>
        <dbReference type="Proteomes" id="UP000662088"/>
    </source>
</evidence>
<keyword evidence="2" id="KW-0067">ATP-binding</keyword>
<proteinExistence type="predicted"/>
<dbReference type="InterPro" id="IPR025669">
    <property type="entry name" value="AAA_dom"/>
</dbReference>
<dbReference type="PANTHER" id="PTHR43384:SF4">
    <property type="entry name" value="CELLULOSE BIOSYNTHESIS PROTEIN BCSQ-RELATED"/>
    <property type="match status" value="1"/>
</dbReference>
<dbReference type="Gene3D" id="3.40.50.300">
    <property type="entry name" value="P-loop containing nucleotide triphosphate hydrolases"/>
    <property type="match status" value="1"/>
</dbReference>
<dbReference type="PIRSF" id="PIRSF003092">
    <property type="entry name" value="MinD"/>
    <property type="match status" value="1"/>
</dbReference>
<dbReference type="InterPro" id="IPR025501">
    <property type="entry name" value="MinD_FleN"/>
</dbReference>
<dbReference type="GO" id="GO:0009898">
    <property type="term" value="C:cytoplasmic side of plasma membrane"/>
    <property type="evidence" value="ECO:0007669"/>
    <property type="project" value="TreeGrafter"/>
</dbReference>
<dbReference type="EMBL" id="JACOOQ010000019">
    <property type="protein sequence ID" value="MBC5640913.1"/>
    <property type="molecule type" value="Genomic_DNA"/>
</dbReference>
<reference evidence="4" key="1">
    <citation type="submission" date="2020-08" db="EMBL/GenBank/DDBJ databases">
        <title>Genome public.</title>
        <authorList>
            <person name="Liu C."/>
            <person name="Sun Q."/>
        </authorList>
    </citation>
    <scope>NUCLEOTIDE SEQUENCE</scope>
    <source>
        <strain evidence="4">NSJ-42</strain>
    </source>
</reference>
<evidence type="ECO:0000256" key="2">
    <source>
        <dbReference type="ARBA" id="ARBA00022840"/>
    </source>
</evidence>
<evidence type="ECO:0000256" key="1">
    <source>
        <dbReference type="ARBA" id="ARBA00022741"/>
    </source>
</evidence>
<dbReference type="Proteomes" id="UP000662088">
    <property type="component" value="Unassembled WGS sequence"/>
</dbReference>
<gene>
    <name evidence="4" type="ORF">H8R92_10850</name>
</gene>
<dbReference type="CDD" id="cd02038">
    <property type="entry name" value="FlhG-like"/>
    <property type="match status" value="1"/>
</dbReference>
<dbReference type="PANTHER" id="PTHR43384">
    <property type="entry name" value="SEPTUM SITE-DETERMINING PROTEIN MIND HOMOLOG, CHLOROPLASTIC-RELATED"/>
    <property type="match status" value="1"/>
</dbReference>
<dbReference type="GO" id="GO:0051782">
    <property type="term" value="P:negative regulation of cell division"/>
    <property type="evidence" value="ECO:0007669"/>
    <property type="project" value="TreeGrafter"/>
</dbReference>
<dbReference type="GO" id="GO:0005829">
    <property type="term" value="C:cytosol"/>
    <property type="evidence" value="ECO:0007669"/>
    <property type="project" value="TreeGrafter"/>
</dbReference>
<feature type="domain" description="AAA" evidence="3">
    <location>
        <begin position="22"/>
        <end position="187"/>
    </location>
</feature>
<evidence type="ECO:0000259" key="3">
    <source>
        <dbReference type="Pfam" id="PF13614"/>
    </source>
</evidence>
<organism evidence="4 5">
    <name type="scientific">Clostridium lentum</name>
    <dbReference type="NCBI Taxonomy" id="2763037"/>
    <lineage>
        <taxon>Bacteria</taxon>
        <taxon>Bacillati</taxon>
        <taxon>Bacillota</taxon>
        <taxon>Clostridia</taxon>
        <taxon>Eubacteriales</taxon>
        <taxon>Clostridiaceae</taxon>
        <taxon>Clostridium</taxon>
    </lineage>
</organism>
<sequence length="285" mass="31391">MMDQAEILRQLASKSSGLNEKSKIITITSGKGGVGKSNFVVNLAIALAKEGKKILLFDADIGMGNDDVLMGIYHKYNIMDVINGEVSIENGIIEGPHGIHLLPGGTGINNIEDLTEEQRERFISEIDRIDGYDYILIDTGAGISRTVLAFIASSDEAIFILTPEPTSLTDGYSLFKALKHFKIETHVNIVINRVISETEGKSTFNKFDLATRKFLNGYPSYLGCIYEDKHITMAVRNQIPIVIKYPKSEAAKSIVHVSEKIMGRESSIRGNGAKGLFNKLFDIFS</sequence>
<keyword evidence="1" id="KW-0547">Nucleotide-binding</keyword>
<evidence type="ECO:0000313" key="4">
    <source>
        <dbReference type="EMBL" id="MBC5640913.1"/>
    </source>
</evidence>
<dbReference type="RefSeq" id="WP_022169192.1">
    <property type="nucleotide sequence ID" value="NZ_JACOOQ010000019.1"/>
</dbReference>
<keyword evidence="5" id="KW-1185">Reference proteome</keyword>
<protein>
    <submittedName>
        <fullName evidence="4">MinD/ParA family protein</fullName>
    </submittedName>
</protein>
<dbReference type="Pfam" id="PF13614">
    <property type="entry name" value="AAA_31"/>
    <property type="match status" value="1"/>
</dbReference>